<organism evidence="1 2">
    <name type="scientific">Pseudomonas citronellolis</name>
    <dbReference type="NCBI Taxonomy" id="53408"/>
    <lineage>
        <taxon>Bacteria</taxon>
        <taxon>Pseudomonadati</taxon>
        <taxon>Pseudomonadota</taxon>
        <taxon>Gammaproteobacteria</taxon>
        <taxon>Pseudomonadales</taxon>
        <taxon>Pseudomonadaceae</taxon>
        <taxon>Pseudomonas</taxon>
    </lineage>
</organism>
<protein>
    <submittedName>
        <fullName evidence="1">Uncharacterized protein</fullName>
    </submittedName>
</protein>
<evidence type="ECO:0000313" key="2">
    <source>
        <dbReference type="Proteomes" id="UP000077748"/>
    </source>
</evidence>
<dbReference type="Proteomes" id="UP000077748">
    <property type="component" value="Chromosome"/>
</dbReference>
<sequence>MKVASLCAMGVVLLSCAVAQADQVVAERPDNTVGGGFGAGSGVLIGGALGGPFGALAGAGIGWLAGSGVQQASGASQKAYVVQAEDGSQRSVRSPNAEFQVGQRVEADGIRLRAAN</sequence>
<dbReference type="EMBL" id="CP015878">
    <property type="protein sequence ID" value="ANI13336.1"/>
    <property type="molecule type" value="Genomic_DNA"/>
</dbReference>
<gene>
    <name evidence="1" type="ORF">A9C11_04765</name>
</gene>
<dbReference type="GeneID" id="72994179"/>
<dbReference type="KEGG" id="pcq:PcP3B5_10030"/>
<name>A0A127MMN5_9PSED</name>
<dbReference type="PROSITE" id="PS51257">
    <property type="entry name" value="PROKAR_LIPOPROTEIN"/>
    <property type="match status" value="1"/>
</dbReference>
<dbReference type="STRING" id="53408.A9C11_04765"/>
<dbReference type="AlphaFoldDB" id="A0A127MMN5"/>
<proteinExistence type="predicted"/>
<dbReference type="RefSeq" id="WP_009617495.1">
    <property type="nucleotide sequence ID" value="NZ_CALEBV010000170.1"/>
</dbReference>
<accession>A0A127MMN5</accession>
<evidence type="ECO:0000313" key="1">
    <source>
        <dbReference type="EMBL" id="ANI13336.1"/>
    </source>
</evidence>
<reference evidence="1 2" key="1">
    <citation type="submission" date="2016-05" db="EMBL/GenBank/DDBJ databases">
        <title>Genome Sequence of Pseudomonas citronellolis Strain SJTE-3, an Estrogens and Persistent Organic Pollutants degradation strain.</title>
        <authorList>
            <person name="Liang R."/>
        </authorList>
    </citation>
    <scope>NUCLEOTIDE SEQUENCE [LARGE SCALE GENOMIC DNA]</scope>
    <source>
        <strain evidence="1 2">SJTE-3</strain>
    </source>
</reference>